<gene>
    <name evidence="2" type="ORF">STURON_00540</name>
</gene>
<feature type="signal peptide" evidence="1">
    <location>
        <begin position="1"/>
        <end position="21"/>
    </location>
</feature>
<evidence type="ECO:0000313" key="2">
    <source>
        <dbReference type="EMBL" id="AKU79786.1"/>
    </source>
</evidence>
<keyword evidence="3" id="KW-1185">Reference proteome</keyword>
<evidence type="ECO:0000256" key="1">
    <source>
        <dbReference type="SAM" id="SignalP"/>
    </source>
</evidence>
<dbReference type="AlphaFoldDB" id="A0A0K1P659"/>
<keyword evidence="1" id="KW-0732">Signal</keyword>
<evidence type="ECO:0008006" key="4">
    <source>
        <dbReference type="Google" id="ProtNLM"/>
    </source>
</evidence>
<dbReference type="EMBL" id="CP012328">
    <property type="protein sequence ID" value="AKU79786.1"/>
    <property type="molecule type" value="Genomic_DNA"/>
</dbReference>
<name>A0A0K1P659_9MOLU</name>
<dbReference type="STRING" id="216946.STURO_v1c05380"/>
<reference evidence="2 3" key="1">
    <citation type="journal article" date="2015" name="Genome Announc.">
        <title>Complete Genome Sequence of Spiroplasma turonicum Strain Tab4cT, a Parasite of a Horse Fly, Haematopota sp. (Diptera: Tabanidae).</title>
        <authorList>
            <person name="Davis R.E."/>
            <person name="Shao J."/>
            <person name="Zhao Y."/>
            <person name="Gasparich G.E."/>
            <person name="Gaynor B.J."/>
            <person name="Donofrio N."/>
        </authorList>
    </citation>
    <scope>NUCLEOTIDE SEQUENCE [LARGE SCALE GENOMIC DNA]</scope>
    <source>
        <strain evidence="2 3">Tab4c</strain>
    </source>
</reference>
<dbReference type="RefSeq" id="WP_075048377.1">
    <property type="nucleotide sequence ID" value="NZ_CP012328.1"/>
</dbReference>
<accession>A0A0K1P659</accession>
<dbReference type="KEGG" id="stur:STURON_00540"/>
<dbReference type="OrthoDB" id="10019186at2"/>
<organism evidence="2 3">
    <name type="scientific">Spiroplasma turonicum</name>
    <dbReference type="NCBI Taxonomy" id="216946"/>
    <lineage>
        <taxon>Bacteria</taxon>
        <taxon>Bacillati</taxon>
        <taxon>Mycoplasmatota</taxon>
        <taxon>Mollicutes</taxon>
        <taxon>Entomoplasmatales</taxon>
        <taxon>Spiroplasmataceae</taxon>
        <taxon>Spiroplasma</taxon>
    </lineage>
</organism>
<proteinExistence type="predicted"/>
<evidence type="ECO:0000313" key="3">
    <source>
        <dbReference type="Proteomes" id="UP000067243"/>
    </source>
</evidence>
<dbReference type="PATRIC" id="fig|216946.3.peg.542"/>
<sequence length="187" mass="21337">MKKILTFLGSISIISSTGFLASNVIACGNPLKISELNYNDSKSNSTLINDLLTKNPKVYSSYKGEGTYLEFKLSDDKTKLDENYLNTDSVKLEENLYIEENISLDGGTVDDFSIFKNTFKELTDINESNINGDSSIDKYICTILGKKNESTFKVYVYKFNYQLNQDNNNQSLTYKYETLFYKDIKLN</sequence>
<feature type="chain" id="PRO_5009779600" description="Lipoprotein" evidence="1">
    <location>
        <begin position="22"/>
        <end position="187"/>
    </location>
</feature>
<protein>
    <recommendedName>
        <fullName evidence="4">Lipoprotein</fullName>
    </recommendedName>
</protein>
<dbReference type="Proteomes" id="UP000067243">
    <property type="component" value="Chromosome"/>
</dbReference>